<dbReference type="EMBL" id="JAGINW010000001">
    <property type="protein sequence ID" value="MBP2329593.1"/>
    <property type="molecule type" value="Genomic_DNA"/>
</dbReference>
<dbReference type="InterPro" id="IPR021878">
    <property type="entry name" value="TgpA_N"/>
</dbReference>
<dbReference type="PANTHER" id="PTHR42736">
    <property type="entry name" value="PROTEIN-GLUTAMINE GAMMA-GLUTAMYLTRANSFERASE"/>
    <property type="match status" value="1"/>
</dbReference>
<evidence type="ECO:0000256" key="1">
    <source>
        <dbReference type="SAM" id="MobiDB-lite"/>
    </source>
</evidence>
<dbReference type="PANTHER" id="PTHR42736:SF1">
    <property type="entry name" value="PROTEIN-GLUTAMINE GAMMA-GLUTAMYLTRANSFERASE"/>
    <property type="match status" value="1"/>
</dbReference>
<protein>
    <submittedName>
        <fullName evidence="4">Transglutaminase-like putative cysteine protease</fullName>
    </submittedName>
</protein>
<evidence type="ECO:0000313" key="4">
    <source>
        <dbReference type="EMBL" id="MBP2329593.1"/>
    </source>
</evidence>
<evidence type="ECO:0000259" key="3">
    <source>
        <dbReference type="SMART" id="SM00460"/>
    </source>
</evidence>
<dbReference type="SUPFAM" id="SSF54001">
    <property type="entry name" value="Cysteine proteinases"/>
    <property type="match status" value="1"/>
</dbReference>
<keyword evidence="2" id="KW-0472">Membrane</keyword>
<keyword evidence="5" id="KW-1185">Reference proteome</keyword>
<dbReference type="InterPro" id="IPR052901">
    <property type="entry name" value="Bact_TGase-like"/>
</dbReference>
<proteinExistence type="predicted"/>
<reference evidence="4 5" key="1">
    <citation type="submission" date="2021-03" db="EMBL/GenBank/DDBJ databases">
        <title>Sequencing the genomes of 1000 actinobacteria strains.</title>
        <authorList>
            <person name="Klenk H.-P."/>
        </authorList>
    </citation>
    <scope>NUCLEOTIDE SEQUENCE [LARGE SCALE GENOMIC DNA]</scope>
    <source>
        <strain evidence="4 5">DSM 46670</strain>
    </source>
</reference>
<dbReference type="Pfam" id="PF01841">
    <property type="entry name" value="Transglut_core"/>
    <property type="match status" value="1"/>
</dbReference>
<feature type="transmembrane region" description="Helical" evidence="2">
    <location>
        <begin position="125"/>
        <end position="147"/>
    </location>
</feature>
<comment type="caution">
    <text evidence="4">The sequence shown here is derived from an EMBL/GenBank/DDBJ whole genome shotgun (WGS) entry which is preliminary data.</text>
</comment>
<dbReference type="RefSeq" id="WP_209646338.1">
    <property type="nucleotide sequence ID" value="NZ_JAGINW010000001.1"/>
</dbReference>
<dbReference type="InterPro" id="IPR025403">
    <property type="entry name" value="TgpA-like_C"/>
</dbReference>
<feature type="transmembrane region" description="Helical" evidence="2">
    <location>
        <begin position="154"/>
        <end position="173"/>
    </location>
</feature>
<dbReference type="InterPro" id="IPR038765">
    <property type="entry name" value="Papain-like_cys_pep_sf"/>
</dbReference>
<feature type="transmembrane region" description="Helical" evidence="2">
    <location>
        <begin position="69"/>
        <end position="88"/>
    </location>
</feature>
<gene>
    <name evidence="4" type="ORF">JOF56_009978</name>
</gene>
<evidence type="ECO:0000313" key="5">
    <source>
        <dbReference type="Proteomes" id="UP001519332"/>
    </source>
</evidence>
<feature type="region of interest" description="Disordered" evidence="1">
    <location>
        <begin position="547"/>
        <end position="591"/>
    </location>
</feature>
<sequence>MKVTWRTFTSRVSGPLLAEVALVVVATAVGALVYRGFFATIEYLPVVGLACIGGAVTAAAAAGRRWNAWSTMLLAAGGFALFATYAVFGDTIEDGLPTSRTGSDLLHGVLGGWARMLTVEPPADAWAELLVTPALVVWSAVFTAVTLTLRTRSLLAPVAPPLVAFVLALLAAGSQPGKHTAATVAFLTATLALILFRARRTATGGRTRHSPQPPRRTRSLLTAGLTITASALSGIVGGHALPLASGQHRFDPRQLRPPPITLAATLTPLAKVKSQLIENPPRALFTLRIDRENASQISRVRTAALDAFDGTTWTTTDAYRAAGSHLAIDPALTNARPVTAHIEVNDLPGPFLPVLGWPSRFTAAQHNTGDIGFNGRSGVLVSTAPTLHGLRYTLVGKISSHDRGLPPAVPSTSPELAHYRALPTNTPASLQVEARRLTGAQPTPYGQLSTLEQHLRSRPYSLGAPPGHSYAAITRLLTDNTDNPGYAEQHAAAFTVLARALGYPARVAVGYRLHDYRDGAYMVTTADAHAWPEVHFAGYGWVAFEPTDTSNTTANPPPPPPEIPLVAPPPRLNPPPIAPPATEPPPPAVGGNQPGFDWAGVLRGMVLLVVGLVALVTLATAVITIEKARRRRRRRHTHDHAARVLGAWHELIDRLAERGITCPVSLTAREVAQHADTALGPAASSVAAAAPLATAAVFAPDHLDQRAAERAWHLAAQLHTDLYPRQVSLRRLRAAVDPRPLWTNRCAARERRRAWKRLEMGRYR</sequence>
<dbReference type="Pfam" id="PF13559">
    <property type="entry name" value="DUF4129"/>
    <property type="match status" value="1"/>
</dbReference>
<feature type="transmembrane region" description="Helical" evidence="2">
    <location>
        <begin position="219"/>
        <end position="241"/>
    </location>
</feature>
<organism evidence="4 5">
    <name type="scientific">Kibdelosporangium banguiense</name>
    <dbReference type="NCBI Taxonomy" id="1365924"/>
    <lineage>
        <taxon>Bacteria</taxon>
        <taxon>Bacillati</taxon>
        <taxon>Actinomycetota</taxon>
        <taxon>Actinomycetes</taxon>
        <taxon>Pseudonocardiales</taxon>
        <taxon>Pseudonocardiaceae</taxon>
        <taxon>Kibdelosporangium</taxon>
    </lineage>
</organism>
<name>A0ABS4TYV4_9PSEU</name>
<keyword evidence="2" id="KW-1133">Transmembrane helix</keyword>
<feature type="transmembrane region" description="Helical" evidence="2">
    <location>
        <begin position="601"/>
        <end position="625"/>
    </location>
</feature>
<feature type="transmembrane region" description="Helical" evidence="2">
    <location>
        <begin position="179"/>
        <end position="198"/>
    </location>
</feature>
<dbReference type="Gene3D" id="3.10.620.30">
    <property type="match status" value="1"/>
</dbReference>
<dbReference type="SMART" id="SM00460">
    <property type="entry name" value="TGc"/>
    <property type="match status" value="1"/>
</dbReference>
<dbReference type="Pfam" id="PF11992">
    <property type="entry name" value="TgpA_N"/>
    <property type="match status" value="1"/>
</dbReference>
<accession>A0ABS4TYV4</accession>
<dbReference type="InterPro" id="IPR002931">
    <property type="entry name" value="Transglutaminase-like"/>
</dbReference>
<feature type="compositionally biased region" description="Pro residues" evidence="1">
    <location>
        <begin position="555"/>
        <end position="588"/>
    </location>
</feature>
<dbReference type="Proteomes" id="UP001519332">
    <property type="component" value="Unassembled WGS sequence"/>
</dbReference>
<feature type="transmembrane region" description="Helical" evidence="2">
    <location>
        <begin position="43"/>
        <end position="62"/>
    </location>
</feature>
<feature type="transmembrane region" description="Helical" evidence="2">
    <location>
        <begin position="12"/>
        <end position="37"/>
    </location>
</feature>
<evidence type="ECO:0000256" key="2">
    <source>
        <dbReference type="SAM" id="Phobius"/>
    </source>
</evidence>
<feature type="domain" description="Transglutaminase-like" evidence="3">
    <location>
        <begin position="485"/>
        <end position="548"/>
    </location>
</feature>
<keyword evidence="2" id="KW-0812">Transmembrane</keyword>